<evidence type="ECO:0000313" key="10">
    <source>
        <dbReference type="Proteomes" id="UP000297385"/>
    </source>
</evidence>
<evidence type="ECO:0000256" key="7">
    <source>
        <dbReference type="SAM" id="Phobius"/>
    </source>
</evidence>
<comment type="similarity">
    <text evidence="2">Belongs to the bacterial sugar transferase family.</text>
</comment>
<gene>
    <name evidence="9" type="ORF">E2553_09900</name>
</gene>
<evidence type="ECO:0000256" key="2">
    <source>
        <dbReference type="ARBA" id="ARBA00006464"/>
    </source>
</evidence>
<feature type="transmembrane region" description="Helical" evidence="7">
    <location>
        <begin position="68"/>
        <end position="90"/>
    </location>
</feature>
<dbReference type="EC" id="2.7.8.31" evidence="9"/>
<evidence type="ECO:0000259" key="8">
    <source>
        <dbReference type="Pfam" id="PF02397"/>
    </source>
</evidence>
<comment type="subcellular location">
    <subcellularLocation>
        <location evidence="1">Membrane</location>
        <topology evidence="1">Multi-pass membrane protein</topology>
    </subcellularLocation>
</comment>
<sequence>MRKFQDLLARIFDVALVLVGAAVASQIRFDYLAQSGFYWALVMFSAAFALAIFPAFGVYESWRGRSKLVLAGQVSLAWLMVQVSALVLMYSLHRIDFVSRLWFSYWTAVTGGLLIAYRLMTHAVLASARSAGMNLHQVAIVGSGSQCDAIIRRINAAPTTGFRATAVYNARPDVSPVASPGVPVFDTVDALANYMRTNDVHELWLMLSLSEEPLICSLVSEFRDDLVNIRFMPDVRSLALFEGSGVIDLLGVPAINLVASPLSASSMLKKEIFDRLFALTALIALAPVMLVIAIAVKLSSRGPVLFRQKRKGADGRVFTIYKFRSMRLHTEQKGTVRQATRNDPRVTRVGAFLRRTSLDELPQFFNVLRGDMSVVGPRPHALEHDDLYQKVVAGYINRYRIKPGITGWAQINGFRGETDRIEKMERRVEHDLYYLGHWSFALDMRIIGATIVAGLVHRNAY</sequence>
<dbReference type="InterPro" id="IPR003362">
    <property type="entry name" value="Bact_transf"/>
</dbReference>
<dbReference type="PANTHER" id="PTHR30576">
    <property type="entry name" value="COLANIC BIOSYNTHESIS UDP-GLUCOSE LIPID CARRIER TRANSFERASE"/>
    <property type="match status" value="1"/>
</dbReference>
<dbReference type="InterPro" id="IPR017475">
    <property type="entry name" value="EPS_sugar_tfrase"/>
</dbReference>
<evidence type="ECO:0000256" key="5">
    <source>
        <dbReference type="ARBA" id="ARBA00022989"/>
    </source>
</evidence>
<keyword evidence="5 7" id="KW-1133">Transmembrane helix</keyword>
<dbReference type="Proteomes" id="UP000297385">
    <property type="component" value="Unassembled WGS sequence"/>
</dbReference>
<keyword evidence="6 7" id="KW-0472">Membrane</keyword>
<dbReference type="Pfam" id="PF13727">
    <property type="entry name" value="CoA_binding_3"/>
    <property type="match status" value="1"/>
</dbReference>
<feature type="transmembrane region" description="Helical" evidence="7">
    <location>
        <begin position="102"/>
        <end position="120"/>
    </location>
</feature>
<organism evidence="9 10">
    <name type="scientific">Paraburkholderia dipogonis</name>
    <dbReference type="NCBI Taxonomy" id="1211383"/>
    <lineage>
        <taxon>Bacteria</taxon>
        <taxon>Pseudomonadati</taxon>
        <taxon>Pseudomonadota</taxon>
        <taxon>Betaproteobacteria</taxon>
        <taxon>Burkholderiales</taxon>
        <taxon>Burkholderiaceae</taxon>
        <taxon>Paraburkholderia</taxon>
    </lineage>
</organism>
<dbReference type="GeneID" id="97305620"/>
<dbReference type="Gene3D" id="3.40.50.720">
    <property type="entry name" value="NAD(P)-binding Rossmann-like Domain"/>
    <property type="match status" value="1"/>
</dbReference>
<reference evidence="9 10" key="1">
    <citation type="submission" date="2019-03" db="EMBL/GenBank/DDBJ databases">
        <title>Complete Genome Sequence of Paraburkholderia dipogonis ICMP 19430T, a Nitrogen-fixing Symbiont of the South African Invasive Legume Dipogon lignosus in New Zealand.</title>
        <authorList>
            <person name="De Meyer S.E."/>
        </authorList>
    </citation>
    <scope>NUCLEOTIDE SEQUENCE [LARGE SCALE GENOMIC DNA]</scope>
    <source>
        <strain evidence="9 10">ICMP 19430</strain>
    </source>
</reference>
<keyword evidence="4 7" id="KW-0812">Transmembrane</keyword>
<feature type="transmembrane region" description="Helical" evidence="7">
    <location>
        <begin position="37"/>
        <end position="56"/>
    </location>
</feature>
<dbReference type="GO" id="GO:0089702">
    <property type="term" value="F:undecaprenyl-phosphate glucose phosphotransferase activity"/>
    <property type="evidence" value="ECO:0007669"/>
    <property type="project" value="UniProtKB-EC"/>
</dbReference>
<evidence type="ECO:0000256" key="3">
    <source>
        <dbReference type="ARBA" id="ARBA00022679"/>
    </source>
</evidence>
<feature type="transmembrane region" description="Helical" evidence="7">
    <location>
        <begin position="276"/>
        <end position="300"/>
    </location>
</feature>
<dbReference type="GO" id="GO:0016020">
    <property type="term" value="C:membrane"/>
    <property type="evidence" value="ECO:0007669"/>
    <property type="project" value="UniProtKB-SubCell"/>
</dbReference>
<comment type="caution">
    <text evidence="9">The sequence shown here is derived from an EMBL/GenBank/DDBJ whole genome shotgun (WGS) entry which is preliminary data.</text>
</comment>
<dbReference type="InterPro" id="IPR017473">
    <property type="entry name" value="Undecaprenyl-P_gluc_Ptfrase"/>
</dbReference>
<dbReference type="NCBIfam" id="TIGR03023">
    <property type="entry name" value="WcaJ_sugtrans"/>
    <property type="match status" value="1"/>
</dbReference>
<dbReference type="NCBIfam" id="TIGR03025">
    <property type="entry name" value="EPS_sugtrans"/>
    <property type="match status" value="1"/>
</dbReference>
<evidence type="ECO:0000256" key="1">
    <source>
        <dbReference type="ARBA" id="ARBA00004141"/>
    </source>
</evidence>
<dbReference type="EMBL" id="SNVI01000001">
    <property type="protein sequence ID" value="TFE45295.1"/>
    <property type="molecule type" value="Genomic_DNA"/>
</dbReference>
<evidence type="ECO:0000256" key="6">
    <source>
        <dbReference type="ARBA" id="ARBA00023136"/>
    </source>
</evidence>
<dbReference type="AlphaFoldDB" id="A0A4Y8N6F8"/>
<protein>
    <submittedName>
        <fullName evidence="9">Undecaprenyl-phosphate glucose phosphotransferase</fullName>
        <ecNumber evidence="9">2.7.8.31</ecNumber>
    </submittedName>
</protein>
<feature type="transmembrane region" description="Helical" evidence="7">
    <location>
        <begin position="7"/>
        <end position="25"/>
    </location>
</feature>
<evidence type="ECO:0000256" key="4">
    <source>
        <dbReference type="ARBA" id="ARBA00022692"/>
    </source>
</evidence>
<evidence type="ECO:0000313" key="9">
    <source>
        <dbReference type="EMBL" id="TFE45295.1"/>
    </source>
</evidence>
<dbReference type="PANTHER" id="PTHR30576:SF0">
    <property type="entry name" value="UNDECAPRENYL-PHOSPHATE N-ACETYLGALACTOSAMINYL 1-PHOSPHATE TRANSFERASE-RELATED"/>
    <property type="match status" value="1"/>
</dbReference>
<dbReference type="RefSeq" id="WP_134457038.1">
    <property type="nucleotide sequence ID" value="NZ_JBHMFL010000107.1"/>
</dbReference>
<keyword evidence="3 9" id="KW-0808">Transferase</keyword>
<feature type="domain" description="Bacterial sugar transferase" evidence="8">
    <location>
        <begin position="270"/>
        <end position="453"/>
    </location>
</feature>
<name>A0A4Y8N6F8_9BURK</name>
<accession>A0A4Y8N6F8</accession>
<dbReference type="Pfam" id="PF02397">
    <property type="entry name" value="Bac_transf"/>
    <property type="match status" value="1"/>
</dbReference>
<proteinExistence type="inferred from homology"/>